<accession>A0A7S4PAZ8</accession>
<reference evidence="1" key="1">
    <citation type="submission" date="2021-01" db="EMBL/GenBank/DDBJ databases">
        <authorList>
            <person name="Corre E."/>
            <person name="Pelletier E."/>
            <person name="Niang G."/>
            <person name="Scheremetjew M."/>
            <person name="Finn R."/>
            <person name="Kale V."/>
            <person name="Holt S."/>
            <person name="Cochrane G."/>
            <person name="Meng A."/>
            <person name="Brown T."/>
            <person name="Cohen L."/>
        </authorList>
    </citation>
    <scope>NUCLEOTIDE SEQUENCE</scope>
    <source>
        <strain evidence="1">SoJaBio B1-5/56/2</strain>
    </source>
</reference>
<evidence type="ECO:0000313" key="1">
    <source>
        <dbReference type="EMBL" id="CAE2329169.1"/>
    </source>
</evidence>
<proteinExistence type="predicted"/>
<sequence length="107" mass="12580">MEKISEPLRCFMDADESSESYQGKEEEWEDFTTVTEELMTFLVGNVSARDTAIFQDKERNFKLYEYWPGVEEKVRRNAGITEWMVWKFSKSTGTIFSRSLRNLNGSI</sequence>
<protein>
    <submittedName>
        <fullName evidence="1">Uncharacterized protein</fullName>
    </submittedName>
</protein>
<dbReference type="AlphaFoldDB" id="A0A7S4PAZ8"/>
<organism evidence="1">
    <name type="scientific">Paramoeba aestuarina</name>
    <dbReference type="NCBI Taxonomy" id="180227"/>
    <lineage>
        <taxon>Eukaryota</taxon>
        <taxon>Amoebozoa</taxon>
        <taxon>Discosea</taxon>
        <taxon>Flabellinia</taxon>
        <taxon>Dactylopodida</taxon>
        <taxon>Paramoebidae</taxon>
        <taxon>Paramoeba</taxon>
    </lineage>
</organism>
<dbReference type="EMBL" id="HBKR01032587">
    <property type="protein sequence ID" value="CAE2329169.1"/>
    <property type="molecule type" value="Transcribed_RNA"/>
</dbReference>
<gene>
    <name evidence="1" type="ORF">NAES01612_LOCUS21386</name>
</gene>
<name>A0A7S4PAZ8_9EUKA</name>